<dbReference type="EMBL" id="LBNQ01000009">
    <property type="protein sequence ID" value="KKW69081.1"/>
    <property type="molecule type" value="Genomic_DNA"/>
</dbReference>
<sequence>MAVEAAAQAGEATQAIGRQPCPACGADLEWSASRQALVCPYCGTTASWTPPAPGGSGGIVERDLQAALQDPDSRRGWGSERYEVRCQSCHAITVFDSARVAQRCDFCGSPSIVAHTALGEVITPQGILPFRVSEAQVRERVRRWYASRWFAPSKLRRAALTDTLRGVYLPYWTFDAHASARWRADAGHYYFTSETYRSSTGQLQTRQVRRVRWMPTSGQLTHFFDDALVPGTVGVHGVLLRRIEPFPTRAELVPYSPEYVRGWTVERYQIDLRQAAMLGERQMRDRLYSLCAQRVPGDTHRNLVLDVQYQGRTFKHVLVPVWLVSYTYGRKRYQLVTNGHTGQLAGEHPYSWVKIAVAVMLLALVVAVLIGVFGQ</sequence>
<dbReference type="STRING" id="1610491.AAV94_01370"/>
<dbReference type="Gene3D" id="2.20.28.30">
    <property type="entry name" value="RNA polymerase ii, chain L"/>
    <property type="match status" value="1"/>
</dbReference>
<accession>A0A0U1Q2V7</accession>
<evidence type="ECO:0000313" key="2">
    <source>
        <dbReference type="EMBL" id="KKW69081.1"/>
    </source>
</evidence>
<evidence type="ECO:0000313" key="3">
    <source>
        <dbReference type="Proteomes" id="UP000050580"/>
    </source>
</evidence>
<organism evidence="2 3">
    <name type="scientific">Lampropedia cohaerens</name>
    <dbReference type="NCBI Taxonomy" id="1610491"/>
    <lineage>
        <taxon>Bacteria</taxon>
        <taxon>Pseudomonadati</taxon>
        <taxon>Pseudomonadota</taxon>
        <taxon>Betaproteobacteria</taxon>
        <taxon>Burkholderiales</taxon>
        <taxon>Comamonadaceae</taxon>
        <taxon>Lampropedia</taxon>
    </lineage>
</organism>
<keyword evidence="3" id="KW-1185">Reference proteome</keyword>
<dbReference type="Proteomes" id="UP000050580">
    <property type="component" value="Unassembled WGS sequence"/>
</dbReference>
<dbReference type="PATRIC" id="fig|1610491.3.peg.283"/>
<dbReference type="PANTHER" id="PTHR37826">
    <property type="entry name" value="FLOTILLIN BAND_7_5 DOMAIN PROTEIN"/>
    <property type="match status" value="1"/>
</dbReference>
<protein>
    <recommendedName>
        <fullName evidence="4">Zinc ribbon domain-containing protein</fullName>
    </recommendedName>
</protein>
<dbReference type="PANTHER" id="PTHR37826:SF3">
    <property type="entry name" value="J DOMAIN-CONTAINING PROTEIN"/>
    <property type="match status" value="1"/>
</dbReference>
<gene>
    <name evidence="2" type="ORF">AAV94_01370</name>
</gene>
<comment type="caution">
    <text evidence="2">The sequence shown here is derived from an EMBL/GenBank/DDBJ whole genome shotgun (WGS) entry which is preliminary data.</text>
</comment>
<dbReference type="RefSeq" id="WP_046740516.1">
    <property type="nucleotide sequence ID" value="NZ_LBNQ01000009.1"/>
</dbReference>
<evidence type="ECO:0000256" key="1">
    <source>
        <dbReference type="SAM" id="Phobius"/>
    </source>
</evidence>
<dbReference type="AlphaFoldDB" id="A0A0U1Q2V7"/>
<keyword evidence="1" id="KW-0472">Membrane</keyword>
<keyword evidence="1" id="KW-1133">Transmembrane helix</keyword>
<keyword evidence="1" id="KW-0812">Transmembrane</keyword>
<evidence type="ECO:0008006" key="4">
    <source>
        <dbReference type="Google" id="ProtNLM"/>
    </source>
</evidence>
<feature type="transmembrane region" description="Helical" evidence="1">
    <location>
        <begin position="352"/>
        <end position="373"/>
    </location>
</feature>
<proteinExistence type="predicted"/>
<reference evidence="2 3" key="1">
    <citation type="submission" date="2015-05" db="EMBL/GenBank/DDBJ databases">
        <title>Draft genome sequence of Lampropedia sp. CT6, isolated from the microbial mat of a hot water spring, located at Manikaran, India.</title>
        <authorList>
            <person name="Tripathi C."/>
            <person name="Rani P."/>
            <person name="Mahato N.K."/>
            <person name="Lal R."/>
        </authorList>
    </citation>
    <scope>NUCLEOTIDE SEQUENCE [LARGE SCALE GENOMIC DNA]</scope>
    <source>
        <strain evidence="2 3">CT6</strain>
    </source>
</reference>
<name>A0A0U1Q2V7_9BURK</name>
<dbReference type="OrthoDB" id="3182597at2"/>